<evidence type="ECO:0000256" key="2">
    <source>
        <dbReference type="SAM" id="Phobius"/>
    </source>
</evidence>
<gene>
    <name evidence="3" type="ORF">H2204_004453</name>
</gene>
<sequence length="319" mass="33507">MSLTTPALTLTPSWTATVSSCTKSDDWWVWNYDDVDGNDAWVVIGGPSQVTDCYPSGYGASATYAGSQCPSGFTQVSATVLDPDVVCCPTLGTSYPLLLQASKRNAVKPFSYITSTVYREETFRCGSMFTADVTSSLTSTDFSLSTQVVTKTTIVPGQHLFALAIIYTTPTSSPTTAASTTSLTTSSTTSSTTPSTTPSATPSINGASGSSSLAAGAAAGIGVGATLIVLLLAVGVVGLVWRKRRRQRRIGRWASSLPPPPRVSEDLHPHAEPLYSFGRGSQLKEGVPRELELAGQGNLVNALSHDRRVKGQESAELQG</sequence>
<keyword evidence="4" id="KW-1185">Reference proteome</keyword>
<dbReference type="EMBL" id="JAPDRN010000022">
    <property type="protein sequence ID" value="KAJ9638142.1"/>
    <property type="molecule type" value="Genomic_DNA"/>
</dbReference>
<keyword evidence="2" id="KW-1133">Transmembrane helix</keyword>
<protein>
    <submittedName>
        <fullName evidence="3">Uncharacterized protein</fullName>
    </submittedName>
</protein>
<accession>A0AA39CZR4</accession>
<evidence type="ECO:0000313" key="3">
    <source>
        <dbReference type="EMBL" id="KAJ9638142.1"/>
    </source>
</evidence>
<reference evidence="3" key="1">
    <citation type="submission" date="2022-10" db="EMBL/GenBank/DDBJ databases">
        <title>Culturing micro-colonial fungi from biological soil crusts in the Mojave desert and describing Neophaeococcomyces mojavensis, and introducing the new genera and species Taxawa tesnikishii.</title>
        <authorList>
            <person name="Kurbessoian T."/>
            <person name="Stajich J.E."/>
        </authorList>
    </citation>
    <scope>NUCLEOTIDE SEQUENCE</scope>
    <source>
        <strain evidence="3">TK_35</strain>
    </source>
</reference>
<feature type="region of interest" description="Disordered" evidence="1">
    <location>
        <begin position="172"/>
        <end position="209"/>
    </location>
</feature>
<comment type="caution">
    <text evidence="3">The sequence shown here is derived from an EMBL/GenBank/DDBJ whole genome shotgun (WGS) entry which is preliminary data.</text>
</comment>
<keyword evidence="2" id="KW-0812">Transmembrane</keyword>
<evidence type="ECO:0000256" key="1">
    <source>
        <dbReference type="SAM" id="MobiDB-lite"/>
    </source>
</evidence>
<name>A0AA39CZR4_9EURO</name>
<dbReference type="AlphaFoldDB" id="A0AA39CZR4"/>
<feature type="transmembrane region" description="Helical" evidence="2">
    <location>
        <begin position="213"/>
        <end position="241"/>
    </location>
</feature>
<proteinExistence type="predicted"/>
<keyword evidence="2" id="KW-0472">Membrane</keyword>
<evidence type="ECO:0000313" key="4">
    <source>
        <dbReference type="Proteomes" id="UP001172681"/>
    </source>
</evidence>
<organism evidence="3 4">
    <name type="scientific">Knufia peltigerae</name>
    <dbReference type="NCBI Taxonomy" id="1002370"/>
    <lineage>
        <taxon>Eukaryota</taxon>
        <taxon>Fungi</taxon>
        <taxon>Dikarya</taxon>
        <taxon>Ascomycota</taxon>
        <taxon>Pezizomycotina</taxon>
        <taxon>Eurotiomycetes</taxon>
        <taxon>Chaetothyriomycetidae</taxon>
        <taxon>Chaetothyriales</taxon>
        <taxon>Trichomeriaceae</taxon>
        <taxon>Knufia</taxon>
    </lineage>
</organism>
<dbReference type="Proteomes" id="UP001172681">
    <property type="component" value="Unassembled WGS sequence"/>
</dbReference>